<evidence type="ECO:0000313" key="2">
    <source>
        <dbReference type="Proteomes" id="UP000092993"/>
    </source>
</evidence>
<gene>
    <name evidence="1" type="ORF">A0H81_01494</name>
</gene>
<dbReference type="AlphaFoldDB" id="A0A1C7MSD1"/>
<reference evidence="1 2" key="1">
    <citation type="submission" date="2016-03" db="EMBL/GenBank/DDBJ databases">
        <title>Whole genome sequencing of Grifola frondosa 9006-11.</title>
        <authorList>
            <person name="Min B."/>
            <person name="Park H."/>
            <person name="Kim J.-G."/>
            <person name="Cho H."/>
            <person name="Oh Y.-L."/>
            <person name="Kong W.-S."/>
            <person name="Choi I.-G."/>
        </authorList>
    </citation>
    <scope>NUCLEOTIDE SEQUENCE [LARGE SCALE GENOMIC DNA]</scope>
    <source>
        <strain evidence="1 2">9006-11</strain>
    </source>
</reference>
<accession>A0A1C7MSD1</accession>
<comment type="caution">
    <text evidence="1">The sequence shown here is derived from an EMBL/GenBank/DDBJ whole genome shotgun (WGS) entry which is preliminary data.</text>
</comment>
<dbReference type="Proteomes" id="UP000092993">
    <property type="component" value="Unassembled WGS sequence"/>
</dbReference>
<sequence>MYRLIFPRPGLELLQFGKTAICSCGAAEGCGYGTSRKGQAGIWCGDLKLGDNGGVKWERVLASNRTKLLTRGVTTPQLPIRARFTSMQGVQFPAG</sequence>
<proteinExistence type="predicted"/>
<dbReference type="EMBL" id="LUGG01000001">
    <property type="protein sequence ID" value="OBZ79795.1"/>
    <property type="molecule type" value="Genomic_DNA"/>
</dbReference>
<evidence type="ECO:0000313" key="1">
    <source>
        <dbReference type="EMBL" id="OBZ79795.1"/>
    </source>
</evidence>
<protein>
    <submittedName>
        <fullName evidence="1">Uncharacterized protein</fullName>
    </submittedName>
</protein>
<organism evidence="1 2">
    <name type="scientific">Grifola frondosa</name>
    <name type="common">Maitake</name>
    <name type="synonym">Polyporus frondosus</name>
    <dbReference type="NCBI Taxonomy" id="5627"/>
    <lineage>
        <taxon>Eukaryota</taxon>
        <taxon>Fungi</taxon>
        <taxon>Dikarya</taxon>
        <taxon>Basidiomycota</taxon>
        <taxon>Agaricomycotina</taxon>
        <taxon>Agaricomycetes</taxon>
        <taxon>Polyporales</taxon>
        <taxon>Grifolaceae</taxon>
        <taxon>Grifola</taxon>
    </lineage>
</organism>
<name>A0A1C7MSD1_GRIFR</name>
<keyword evidence="2" id="KW-1185">Reference proteome</keyword>